<feature type="compositionally biased region" description="Basic and acidic residues" evidence="1">
    <location>
        <begin position="35"/>
        <end position="46"/>
    </location>
</feature>
<name>A0A843TWL4_COLES</name>
<dbReference type="AlphaFoldDB" id="A0A843TWL4"/>
<organism evidence="2 3">
    <name type="scientific">Colocasia esculenta</name>
    <name type="common">Wild taro</name>
    <name type="synonym">Arum esculentum</name>
    <dbReference type="NCBI Taxonomy" id="4460"/>
    <lineage>
        <taxon>Eukaryota</taxon>
        <taxon>Viridiplantae</taxon>
        <taxon>Streptophyta</taxon>
        <taxon>Embryophyta</taxon>
        <taxon>Tracheophyta</taxon>
        <taxon>Spermatophyta</taxon>
        <taxon>Magnoliopsida</taxon>
        <taxon>Liliopsida</taxon>
        <taxon>Araceae</taxon>
        <taxon>Aroideae</taxon>
        <taxon>Colocasieae</taxon>
        <taxon>Colocasia</taxon>
    </lineage>
</organism>
<dbReference type="Proteomes" id="UP000652761">
    <property type="component" value="Unassembled WGS sequence"/>
</dbReference>
<dbReference type="EMBL" id="NMUH01000199">
    <property type="protein sequence ID" value="MQL74277.1"/>
    <property type="molecule type" value="Genomic_DNA"/>
</dbReference>
<evidence type="ECO:0000313" key="2">
    <source>
        <dbReference type="EMBL" id="MQL74277.1"/>
    </source>
</evidence>
<proteinExistence type="predicted"/>
<feature type="region of interest" description="Disordered" evidence="1">
    <location>
        <begin position="22"/>
        <end position="89"/>
    </location>
</feature>
<feature type="compositionally biased region" description="Low complexity" evidence="1">
    <location>
        <begin position="47"/>
        <end position="58"/>
    </location>
</feature>
<comment type="caution">
    <text evidence="2">The sequence shown here is derived from an EMBL/GenBank/DDBJ whole genome shotgun (WGS) entry which is preliminary data.</text>
</comment>
<sequence>MKRARAEGVRAAGRGRVAGVLPTLPLPLEGQGEGEGARASEREREAGGPLPALLLPRAGRGEARERRARPGCVGEGARPTGRERGAGGPLPALLLPLAGRDEARVRCSEGVRAAWVRGRRPSAPVCFFRGRGGTRRGWGGMRRGRLGCVGARGRRERARDWWSSAPVCFFHGQDEAGRGEARAGRLLPALLFEYIYIAPPPVKIRVCGSHEDETLE</sequence>
<gene>
    <name evidence="2" type="ORF">Taro_006640</name>
</gene>
<accession>A0A843TWL4</accession>
<keyword evidence="3" id="KW-1185">Reference proteome</keyword>
<protein>
    <submittedName>
        <fullName evidence="2">Uncharacterized protein</fullName>
    </submittedName>
</protein>
<evidence type="ECO:0000256" key="1">
    <source>
        <dbReference type="SAM" id="MobiDB-lite"/>
    </source>
</evidence>
<reference evidence="2" key="1">
    <citation type="submission" date="2017-07" db="EMBL/GenBank/DDBJ databases">
        <title>Taro Niue Genome Assembly and Annotation.</title>
        <authorList>
            <person name="Atibalentja N."/>
            <person name="Keating K."/>
            <person name="Fields C.J."/>
        </authorList>
    </citation>
    <scope>NUCLEOTIDE SEQUENCE</scope>
    <source>
        <strain evidence="2">Niue_2</strain>
        <tissue evidence="2">Leaf</tissue>
    </source>
</reference>
<evidence type="ECO:0000313" key="3">
    <source>
        <dbReference type="Proteomes" id="UP000652761"/>
    </source>
</evidence>